<dbReference type="HOGENOM" id="CLU_089043_1_0_1"/>
<dbReference type="InterPro" id="IPR038552">
    <property type="entry name" value="Tim21_IMS_sf"/>
</dbReference>
<keyword evidence="14" id="KW-1185">Reference proteome</keyword>
<evidence type="ECO:0000256" key="8">
    <source>
        <dbReference type="ARBA" id="ARBA00023010"/>
    </source>
</evidence>
<dbReference type="FunCoup" id="G0V5M5">
    <property type="interactions" value="291"/>
</dbReference>
<keyword evidence="8 11" id="KW-0811">Translocation</keyword>
<feature type="transmembrane region" description="Helical" evidence="11">
    <location>
        <begin position="82"/>
        <end position="108"/>
    </location>
</feature>
<dbReference type="FunFam" id="3.10.450.320:FF:000002">
    <property type="entry name" value="Mitochondrial import inner membrane translocase subunit tim21"/>
    <property type="match status" value="1"/>
</dbReference>
<dbReference type="GeneID" id="96900252"/>
<dbReference type="Proteomes" id="UP000001640">
    <property type="component" value="Chromosome 1"/>
</dbReference>
<dbReference type="GO" id="GO:0005744">
    <property type="term" value="C:TIM23 mitochondrial import inner membrane translocase complex"/>
    <property type="evidence" value="ECO:0007669"/>
    <property type="project" value="UniProtKB-UniRule"/>
</dbReference>
<accession>G0V5M5</accession>
<keyword evidence="11" id="KW-0813">Transport</keyword>
<comment type="subcellular location">
    <subcellularLocation>
        <location evidence="1 11">Mitochondrion inner membrane</location>
        <topology evidence="1 11">Single-pass membrane protein</topology>
    </subcellularLocation>
</comment>
<gene>
    <name evidence="13" type="primary">NCAS0A02050</name>
    <name evidence="13" type="ordered locus">NCAS_0A02050</name>
</gene>
<organism evidence="13 14">
    <name type="scientific">Naumovozyma castellii</name>
    <name type="common">Yeast</name>
    <name type="synonym">Saccharomyces castellii</name>
    <dbReference type="NCBI Taxonomy" id="27288"/>
    <lineage>
        <taxon>Eukaryota</taxon>
        <taxon>Fungi</taxon>
        <taxon>Dikarya</taxon>
        <taxon>Ascomycota</taxon>
        <taxon>Saccharomycotina</taxon>
        <taxon>Saccharomycetes</taxon>
        <taxon>Saccharomycetales</taxon>
        <taxon>Saccharomycetaceae</taxon>
        <taxon>Naumovozyma</taxon>
    </lineage>
</organism>
<name>G0V5M5_NAUCA</name>
<evidence type="ECO:0000256" key="9">
    <source>
        <dbReference type="ARBA" id="ARBA00023128"/>
    </source>
</evidence>
<evidence type="ECO:0000313" key="13">
    <source>
        <dbReference type="EMBL" id="CCC66763.1"/>
    </source>
</evidence>
<keyword evidence="4 11" id="KW-0812">Transmembrane</keyword>
<dbReference type="PANTHER" id="PTHR13032:SF6">
    <property type="entry name" value="MITOCHONDRIAL IMPORT INNER MEMBRANE TRANSLOCASE SUBUNIT TIM21"/>
    <property type="match status" value="1"/>
</dbReference>
<feature type="compositionally biased region" description="Basic and acidic residues" evidence="12">
    <location>
        <begin position="49"/>
        <end position="68"/>
    </location>
</feature>
<evidence type="ECO:0000256" key="12">
    <source>
        <dbReference type="SAM" id="MobiDB-lite"/>
    </source>
</evidence>
<protein>
    <recommendedName>
        <fullName evidence="3 11">Mitochondrial import inner membrane translocase subunit Tim21</fullName>
    </recommendedName>
</protein>
<dbReference type="eggNOG" id="KOG4836">
    <property type="taxonomic scope" value="Eukaryota"/>
</dbReference>
<evidence type="ECO:0000256" key="6">
    <source>
        <dbReference type="ARBA" id="ARBA00022946"/>
    </source>
</evidence>
<dbReference type="RefSeq" id="XP_003673154.1">
    <property type="nucleotide sequence ID" value="XM_003673106.1"/>
</dbReference>
<dbReference type="PANTHER" id="PTHR13032">
    <property type="entry name" value="MITOCHONDRIAL IMPORT INNER MEMBRANE TRANSLOCASE SUBUNIT TIM21"/>
    <property type="match status" value="1"/>
</dbReference>
<evidence type="ECO:0000256" key="10">
    <source>
        <dbReference type="ARBA" id="ARBA00023136"/>
    </source>
</evidence>
<dbReference type="STRING" id="1064592.G0V5M5"/>
<comment type="subunit">
    <text evidence="11">Component of the TIM23 complex.</text>
</comment>
<evidence type="ECO:0000256" key="11">
    <source>
        <dbReference type="RuleBase" id="RU367142"/>
    </source>
</evidence>
<evidence type="ECO:0000313" key="14">
    <source>
        <dbReference type="Proteomes" id="UP000001640"/>
    </source>
</evidence>
<dbReference type="EMBL" id="HE576752">
    <property type="protein sequence ID" value="CCC66763.1"/>
    <property type="molecule type" value="Genomic_DNA"/>
</dbReference>
<comment type="function">
    <text evidence="11">Essential component of the TIM23 complex, a complex that mediates the translocation of transit peptide-containing proteins across the mitochondrial inner membrane.</text>
</comment>
<dbReference type="AlphaFoldDB" id="G0V5M5"/>
<dbReference type="InParanoid" id="G0V5M5"/>
<dbReference type="KEGG" id="ncs:NCAS_0A02050"/>
<proteinExistence type="inferred from homology"/>
<evidence type="ECO:0000256" key="1">
    <source>
        <dbReference type="ARBA" id="ARBA00004434"/>
    </source>
</evidence>
<comment type="similarity">
    <text evidence="2 11">Belongs to the TIM21 family.</text>
</comment>
<evidence type="ECO:0000256" key="3">
    <source>
        <dbReference type="ARBA" id="ARBA00020726"/>
    </source>
</evidence>
<dbReference type="Pfam" id="PF08294">
    <property type="entry name" value="TIM21"/>
    <property type="match status" value="1"/>
</dbReference>
<keyword evidence="11" id="KW-0653">Protein transport</keyword>
<keyword evidence="10 11" id="KW-0472">Membrane</keyword>
<feature type="region of interest" description="Disordered" evidence="12">
    <location>
        <begin position="42"/>
        <end position="72"/>
    </location>
</feature>
<evidence type="ECO:0000256" key="4">
    <source>
        <dbReference type="ARBA" id="ARBA00022692"/>
    </source>
</evidence>
<dbReference type="GO" id="GO:0030150">
    <property type="term" value="P:protein import into mitochondrial matrix"/>
    <property type="evidence" value="ECO:0007669"/>
    <property type="project" value="UniProtKB-UniRule"/>
</dbReference>
<keyword evidence="7 11" id="KW-1133">Transmembrane helix</keyword>
<dbReference type="Gene3D" id="3.10.450.320">
    <property type="entry name" value="Mitochondrial import inner membrane translocase subunit Tim21"/>
    <property type="match status" value="1"/>
</dbReference>
<sequence>MLLRTIAGCNMRPMIKRSFPISYLLPKRYPISNNGVISSQRFYATERSQPNKDDTNKTKNHQESNSKKEKTKKSTIWPKIRAFTTFSLSGSLVIGGIGISVIVLYLIIAELFSPSGDTQLFNRAVTMVEKDANVRSMLQCKDSKMRKERLKAYGELITHDRWTRNRPIVSKKKIDRDGVVHHYMRFHVESKKKRALIHIEAKDSKNKYQPDFTSVYIDVPGEKRYYLVKPKLAQVVKPTGFLGVNWGPKRT</sequence>
<dbReference type="OMA" id="HVESKQK"/>
<evidence type="ECO:0000256" key="5">
    <source>
        <dbReference type="ARBA" id="ARBA00022792"/>
    </source>
</evidence>
<reference evidence="13 14" key="1">
    <citation type="journal article" date="2011" name="Proc. Natl. Acad. Sci. U.S.A.">
        <title>Evolutionary erosion of yeast sex chromosomes by mating-type switching accidents.</title>
        <authorList>
            <person name="Gordon J.L."/>
            <person name="Armisen D."/>
            <person name="Proux-Wera E."/>
            <person name="Oheigeartaigh S.S."/>
            <person name="Byrne K.P."/>
            <person name="Wolfe K.H."/>
        </authorList>
    </citation>
    <scope>NUCLEOTIDE SEQUENCE [LARGE SCALE GENOMIC DNA]</scope>
    <source>
        <strain evidence="14">ATCC 76901 / BCRC 22586 / CBS 4309 / NBRC 1992 / NRRL Y-12630</strain>
    </source>
</reference>
<dbReference type="OrthoDB" id="436405at2759"/>
<keyword evidence="9 11" id="KW-0496">Mitochondrion</keyword>
<reference key="2">
    <citation type="submission" date="2011-08" db="EMBL/GenBank/DDBJ databases">
        <title>Genome sequence of Naumovozyma castellii.</title>
        <authorList>
            <person name="Gordon J.L."/>
            <person name="Armisen D."/>
            <person name="Proux-Wera E."/>
            <person name="OhEigeartaigh S.S."/>
            <person name="Byrne K.P."/>
            <person name="Wolfe K.H."/>
        </authorList>
    </citation>
    <scope>NUCLEOTIDE SEQUENCE</scope>
    <source>
        <strain>Type strain:CBS 4309</strain>
    </source>
</reference>
<dbReference type="InterPro" id="IPR013261">
    <property type="entry name" value="Tim21"/>
</dbReference>
<keyword evidence="6" id="KW-0809">Transit peptide</keyword>
<evidence type="ECO:0000256" key="7">
    <source>
        <dbReference type="ARBA" id="ARBA00022989"/>
    </source>
</evidence>
<evidence type="ECO:0000256" key="2">
    <source>
        <dbReference type="ARBA" id="ARBA00010867"/>
    </source>
</evidence>
<keyword evidence="5 11" id="KW-0999">Mitochondrion inner membrane</keyword>